<proteinExistence type="predicted"/>
<dbReference type="Proteomes" id="UP000265703">
    <property type="component" value="Unassembled WGS sequence"/>
</dbReference>
<feature type="region of interest" description="Disordered" evidence="1">
    <location>
        <begin position="47"/>
        <end position="73"/>
    </location>
</feature>
<sequence>MVVPFVSKLRHWLRTQRKIARKRAAETSNHDESTEVVIYNGHVATSNVKEISPETSVPGTESEGSPNEQSPNISAQLNQFSPQIIDSQNILNSILLNRSTSTQPIDNSILMSQEETMASSMQFKQNHSYFSTGLPDQSPQNFVMDHSATSQYHLPELGNLQTPNTIFSEELNSQKHFLKGISRSNSQTPIHNRDITAPIPIHANTNVAIAALDPEQKLRRNSLLSLFTASTSARPSSSTPAPSITAEYDTQRRNSLLNVLQPETSVITPSKNLTHDDIVQHQLQQSKVRYFPDSYDNIKSSNELMIHPLIMNSRSETILNSTFMRNLRDPAYNENSSQSVMEQKISSTIGHIGQGRPSNNSDNSNYEIHEVARKMSLLGLFTTASNGSSNINISSVDTPVNTSTNYPSIIQQLGTSGLQGTLPHANITDSSRKTTLSQGYGRAIDESDTIGEVDVKNNRFMDDCIQNNYNQNKIVSHEVLTNLQSYDINNHFVEASPNLRVHHELLDRIHASDIKSQENNLCHAQPFDKNPMISFKFDIEKIVAAL</sequence>
<gene>
    <name evidence="2" type="ORF">C1645_155761</name>
</gene>
<evidence type="ECO:0000256" key="1">
    <source>
        <dbReference type="SAM" id="MobiDB-lite"/>
    </source>
</evidence>
<organism evidence="2 3">
    <name type="scientific">Glomus cerebriforme</name>
    <dbReference type="NCBI Taxonomy" id="658196"/>
    <lineage>
        <taxon>Eukaryota</taxon>
        <taxon>Fungi</taxon>
        <taxon>Fungi incertae sedis</taxon>
        <taxon>Mucoromycota</taxon>
        <taxon>Glomeromycotina</taxon>
        <taxon>Glomeromycetes</taxon>
        <taxon>Glomerales</taxon>
        <taxon>Glomeraceae</taxon>
        <taxon>Glomus</taxon>
    </lineage>
</organism>
<protein>
    <submittedName>
        <fullName evidence="2">Uncharacterized protein</fullName>
    </submittedName>
</protein>
<reference evidence="2 3" key="1">
    <citation type="submission" date="2018-06" db="EMBL/GenBank/DDBJ databases">
        <title>Comparative genomics reveals the genomic features of Rhizophagus irregularis, R. cerebriforme, R. diaphanum and Gigaspora rosea, and their symbiotic lifestyle signature.</title>
        <authorList>
            <person name="Morin E."/>
            <person name="San Clemente H."/>
            <person name="Chen E.C.H."/>
            <person name="De La Providencia I."/>
            <person name="Hainaut M."/>
            <person name="Kuo A."/>
            <person name="Kohler A."/>
            <person name="Murat C."/>
            <person name="Tang N."/>
            <person name="Roy S."/>
            <person name="Loubradou J."/>
            <person name="Henrissat B."/>
            <person name="Grigoriev I.V."/>
            <person name="Corradi N."/>
            <person name="Roux C."/>
            <person name="Martin F.M."/>
        </authorList>
    </citation>
    <scope>NUCLEOTIDE SEQUENCE [LARGE SCALE GENOMIC DNA]</scope>
    <source>
        <strain evidence="2 3">DAOM 227022</strain>
    </source>
</reference>
<accession>A0A397T0I9</accession>
<keyword evidence="3" id="KW-1185">Reference proteome</keyword>
<dbReference type="STRING" id="658196.A0A397T0I9"/>
<comment type="caution">
    <text evidence="2">The sequence shown here is derived from an EMBL/GenBank/DDBJ whole genome shotgun (WGS) entry which is preliminary data.</text>
</comment>
<dbReference type="AlphaFoldDB" id="A0A397T0I9"/>
<dbReference type="EMBL" id="QKYT01000182">
    <property type="protein sequence ID" value="RIA90406.1"/>
    <property type="molecule type" value="Genomic_DNA"/>
</dbReference>
<evidence type="ECO:0000313" key="3">
    <source>
        <dbReference type="Proteomes" id="UP000265703"/>
    </source>
</evidence>
<name>A0A397T0I9_9GLOM</name>
<dbReference type="OrthoDB" id="18996at2759"/>
<evidence type="ECO:0000313" key="2">
    <source>
        <dbReference type="EMBL" id="RIA90406.1"/>
    </source>
</evidence>